<feature type="transmembrane region" description="Helical" evidence="2">
    <location>
        <begin position="682"/>
        <end position="701"/>
    </location>
</feature>
<accession>A0A9K3PQY1</accession>
<feature type="transmembrane region" description="Helical" evidence="2">
    <location>
        <begin position="610"/>
        <end position="629"/>
    </location>
</feature>
<feature type="transmembrane region" description="Helical" evidence="2">
    <location>
        <begin position="97"/>
        <end position="118"/>
    </location>
</feature>
<feature type="transmembrane region" description="Helical" evidence="2">
    <location>
        <begin position="350"/>
        <end position="374"/>
    </location>
</feature>
<dbReference type="OrthoDB" id="45738at2759"/>
<feature type="transmembrane region" description="Helical" evidence="2">
    <location>
        <begin position="578"/>
        <end position="598"/>
    </location>
</feature>
<feature type="transmembrane region" description="Helical" evidence="2">
    <location>
        <begin position="471"/>
        <end position="489"/>
    </location>
</feature>
<keyword evidence="2" id="KW-0472">Membrane</keyword>
<feature type="transmembrane region" description="Helical" evidence="2">
    <location>
        <begin position="829"/>
        <end position="848"/>
    </location>
</feature>
<evidence type="ECO:0000313" key="4">
    <source>
        <dbReference type="Proteomes" id="UP000693970"/>
    </source>
</evidence>
<sequence>MTLPLPSPTTEYRSNDLCQTEDDRENVSLGEISNITDNGNRPQQPTNSRDIATTNFSQQRWDRQYFRHHHQRREHPEIFRMNSTESLGLSLEPPHFISFRGLIYALLLSTFLSVCAAFDAKMKCVDHENASYFRFEGEEEGYIANYDDDTINLIMKECRDTFRLVILPVAGTTFFFGLISVLILQLHIQRVESSHHSLIPSHLSALLKLFLPLLCIGVAWSYGVYAIMLKPKLQDAWDAELNNPFQSLAAVTIDGHIGGNANLYYLSWTSEILIMVLLYQVGVDSFRWVHKGFSPQERSDNTIIQPTPSFHDQIHAMLTSTSVSKVASFYRQRRKTWYQFLIRLRERSGYWVVAFFASLLVFASSGFLFVQVLVNLAVDIQGSSDFKYREVCAILEGNEEFPEQYCLRTVFATLSGAIATAISIFGIILHLIFRRGSVSDSAETCGELEVAIHAVAMLQPVSSNISLKIEFFLSLIPTLLLGLNAIFATGVQGPASEVGNLYYASFVSFFFILRICLGCIEELRSIEANAHETTDGLVAHSIVEGGSISDSQSSMASNSSGCYDPYAMKERRGRLRRFLFLAILSALCSASAWDAAVNQDDYETSRRQKYVIYAPAVVALISTILFAMCLHTSSYALTTHLWCGCVLSVALFVVWLADLIVTMHSEDSWAVNEIGEIQMANLYYFSWGSIIVAGMQMASYAKPILGHHDESDLFVLWAANIKVCMVTLGASLHIWHTISSSCAATDVEDALEELSETFCGRTKLGIAVALTGILSGWLCTISRVLNCPITKRYTTRVETFLSVFLIIVYGAGVALLTGMGGPGQSVGDLFYASWLSFVVSVAIFVTSVDQLQKQEIAESVAEIYIKEEPERYITCEEDADSAMV</sequence>
<feature type="transmembrane region" description="Helical" evidence="2">
    <location>
        <begin position="410"/>
        <end position="433"/>
    </location>
</feature>
<keyword evidence="2" id="KW-1133">Transmembrane helix</keyword>
<feature type="transmembrane region" description="Helical" evidence="2">
    <location>
        <begin position="501"/>
        <end position="520"/>
    </location>
</feature>
<feature type="transmembrane region" description="Helical" evidence="2">
    <location>
        <begin position="641"/>
        <end position="662"/>
    </location>
</feature>
<feature type="compositionally biased region" description="Polar residues" evidence="1">
    <location>
        <begin position="8"/>
        <end position="18"/>
    </location>
</feature>
<keyword evidence="2" id="KW-0812">Transmembrane</keyword>
<reference evidence="3" key="2">
    <citation type="submission" date="2021-04" db="EMBL/GenBank/DDBJ databases">
        <authorList>
            <person name="Podell S."/>
        </authorList>
    </citation>
    <scope>NUCLEOTIDE SEQUENCE</scope>
    <source>
        <strain evidence="3">Hildebrandi</strain>
    </source>
</reference>
<keyword evidence="4" id="KW-1185">Reference proteome</keyword>
<dbReference type="EMBL" id="JAGRRH010000015">
    <property type="protein sequence ID" value="KAG7356021.1"/>
    <property type="molecule type" value="Genomic_DNA"/>
</dbReference>
<organism evidence="3 4">
    <name type="scientific">Nitzschia inconspicua</name>
    <dbReference type="NCBI Taxonomy" id="303405"/>
    <lineage>
        <taxon>Eukaryota</taxon>
        <taxon>Sar</taxon>
        <taxon>Stramenopiles</taxon>
        <taxon>Ochrophyta</taxon>
        <taxon>Bacillariophyta</taxon>
        <taxon>Bacillariophyceae</taxon>
        <taxon>Bacillariophycidae</taxon>
        <taxon>Bacillariales</taxon>
        <taxon>Bacillariaceae</taxon>
        <taxon>Nitzschia</taxon>
    </lineage>
</organism>
<gene>
    <name evidence="3" type="ORF">IV203_000707</name>
</gene>
<dbReference type="AlphaFoldDB" id="A0A9K3PQY1"/>
<dbReference type="Proteomes" id="UP000693970">
    <property type="component" value="Unassembled WGS sequence"/>
</dbReference>
<feature type="transmembrane region" description="Helical" evidence="2">
    <location>
        <begin position="164"/>
        <end position="186"/>
    </location>
</feature>
<evidence type="ECO:0000256" key="1">
    <source>
        <dbReference type="SAM" id="MobiDB-lite"/>
    </source>
</evidence>
<feature type="compositionally biased region" description="Polar residues" evidence="1">
    <location>
        <begin position="31"/>
        <end position="53"/>
    </location>
</feature>
<evidence type="ECO:0000256" key="2">
    <source>
        <dbReference type="SAM" id="Phobius"/>
    </source>
</evidence>
<evidence type="ECO:0000313" key="3">
    <source>
        <dbReference type="EMBL" id="KAG7356021.1"/>
    </source>
</evidence>
<feature type="transmembrane region" description="Helical" evidence="2">
    <location>
        <begin position="797"/>
        <end position="817"/>
    </location>
</feature>
<comment type="caution">
    <text evidence="3">The sequence shown here is derived from an EMBL/GenBank/DDBJ whole genome shotgun (WGS) entry which is preliminary data.</text>
</comment>
<protein>
    <submittedName>
        <fullName evidence="3">Uncharacterized protein</fullName>
    </submittedName>
</protein>
<reference evidence="3" key="1">
    <citation type="journal article" date="2021" name="Sci. Rep.">
        <title>Diploid genomic architecture of Nitzschia inconspicua, an elite biomass production diatom.</title>
        <authorList>
            <person name="Oliver A."/>
            <person name="Podell S."/>
            <person name="Pinowska A."/>
            <person name="Traller J.C."/>
            <person name="Smith S.R."/>
            <person name="McClure R."/>
            <person name="Beliaev A."/>
            <person name="Bohutskyi P."/>
            <person name="Hill E.A."/>
            <person name="Rabines A."/>
            <person name="Zheng H."/>
            <person name="Allen L.Z."/>
            <person name="Kuo A."/>
            <person name="Grigoriev I.V."/>
            <person name="Allen A.E."/>
            <person name="Hazlebeck D."/>
            <person name="Allen E.E."/>
        </authorList>
    </citation>
    <scope>NUCLEOTIDE SEQUENCE</scope>
    <source>
        <strain evidence="3">Hildebrandi</strain>
    </source>
</reference>
<feature type="transmembrane region" description="Helical" evidence="2">
    <location>
        <begin position="206"/>
        <end position="227"/>
    </location>
</feature>
<feature type="transmembrane region" description="Helical" evidence="2">
    <location>
        <begin position="713"/>
        <end position="735"/>
    </location>
</feature>
<name>A0A9K3PQY1_9STRA</name>
<feature type="transmembrane region" description="Helical" evidence="2">
    <location>
        <begin position="764"/>
        <end position="785"/>
    </location>
</feature>
<proteinExistence type="predicted"/>
<feature type="region of interest" description="Disordered" evidence="1">
    <location>
        <begin position="1"/>
        <end position="53"/>
    </location>
</feature>